<evidence type="ECO:0000313" key="2">
    <source>
        <dbReference type="EMBL" id="KAL3119915.1"/>
    </source>
</evidence>
<name>A0ABD2LXC3_9BILA</name>
<protein>
    <submittedName>
        <fullName evidence="2">Uncharacterized protein</fullName>
    </submittedName>
</protein>
<feature type="compositionally biased region" description="Basic and acidic residues" evidence="1">
    <location>
        <begin position="193"/>
        <end position="221"/>
    </location>
</feature>
<evidence type="ECO:0000256" key="1">
    <source>
        <dbReference type="SAM" id="MobiDB-lite"/>
    </source>
</evidence>
<proteinExistence type="predicted"/>
<evidence type="ECO:0000313" key="3">
    <source>
        <dbReference type="Proteomes" id="UP001620626"/>
    </source>
</evidence>
<keyword evidence="3" id="KW-1185">Reference proteome</keyword>
<accession>A0ABD2LXC3</accession>
<feature type="region of interest" description="Disordered" evidence="1">
    <location>
        <begin position="188"/>
        <end position="221"/>
    </location>
</feature>
<dbReference type="AlphaFoldDB" id="A0ABD2LXC3"/>
<sequence length="221" mass="23832">MVWSIGIRPLAMASTENGRRFGVDMAIDELRMGFANVRGTNLLGSMVYATINSNRRQQQQMMHSDSANNKIISSSSSSPQNVQSNVINTLGDVNYAFSAPGSALLARRPSVLPLSLAPTTTAPSSVSAIIPTFHASTGRQSSPTRRVIPTIALPSPSRSNSRERQQILASAAAAAIASKSVLNGTETVAMRRKSLEPERAQRRGSSEENRTEAEKSNEFRM</sequence>
<gene>
    <name evidence="2" type="ORF">niasHT_007043</name>
</gene>
<reference evidence="2 3" key="1">
    <citation type="submission" date="2024-10" db="EMBL/GenBank/DDBJ databases">
        <authorList>
            <person name="Kim D."/>
        </authorList>
    </citation>
    <scope>NUCLEOTIDE SEQUENCE [LARGE SCALE GENOMIC DNA]</scope>
    <source>
        <strain evidence="2">BH-2024</strain>
    </source>
</reference>
<comment type="caution">
    <text evidence="2">The sequence shown here is derived from an EMBL/GenBank/DDBJ whole genome shotgun (WGS) entry which is preliminary data.</text>
</comment>
<organism evidence="2 3">
    <name type="scientific">Heterodera trifolii</name>
    <dbReference type="NCBI Taxonomy" id="157864"/>
    <lineage>
        <taxon>Eukaryota</taxon>
        <taxon>Metazoa</taxon>
        <taxon>Ecdysozoa</taxon>
        <taxon>Nematoda</taxon>
        <taxon>Chromadorea</taxon>
        <taxon>Rhabditida</taxon>
        <taxon>Tylenchina</taxon>
        <taxon>Tylenchomorpha</taxon>
        <taxon>Tylenchoidea</taxon>
        <taxon>Heteroderidae</taxon>
        <taxon>Heteroderinae</taxon>
        <taxon>Heterodera</taxon>
    </lineage>
</organism>
<dbReference type="EMBL" id="JBICBT010000228">
    <property type="protein sequence ID" value="KAL3119915.1"/>
    <property type="molecule type" value="Genomic_DNA"/>
</dbReference>
<dbReference type="Proteomes" id="UP001620626">
    <property type="component" value="Unassembled WGS sequence"/>
</dbReference>
<feature type="compositionally biased region" description="Low complexity" evidence="1">
    <location>
        <begin position="64"/>
        <end position="80"/>
    </location>
</feature>
<feature type="region of interest" description="Disordered" evidence="1">
    <location>
        <begin position="58"/>
        <end position="80"/>
    </location>
</feature>